<dbReference type="PANTHER" id="PTHR11441">
    <property type="entry name" value="THYMIDINE KINASE"/>
    <property type="match status" value="1"/>
</dbReference>
<sequence>MFEITTHTTPKMLKNAYLELIIGPMFSGKTSYLLDVYKKCRLCNIPIAVINHSSDNRYTDNNNLLSTHDKTVVPCILTKSLMDLWNYDSLDENYSDKSENHMLMRNADVILINEGQFFEDLYLCVLDMLREKKQVYVCGLDGDFQRQKFGAILDLIPMCDKVTKLNSLCGICKNGTPGIFSKRISNEKEQFLIGSDNYIPVCRNCYDAPDKKKSE</sequence>
<comment type="similarity">
    <text evidence="1">Belongs to the thymidine kinase family.</text>
</comment>
<evidence type="ECO:0000256" key="6">
    <source>
        <dbReference type="ARBA" id="ARBA00022777"/>
    </source>
</evidence>
<dbReference type="Gene3D" id="3.30.60.20">
    <property type="match status" value="1"/>
</dbReference>
<accession>A0A6C0EDR4</accession>
<dbReference type="GO" id="GO:0071897">
    <property type="term" value="P:DNA biosynthetic process"/>
    <property type="evidence" value="ECO:0007669"/>
    <property type="project" value="UniProtKB-KW"/>
</dbReference>
<evidence type="ECO:0000313" key="8">
    <source>
        <dbReference type="EMBL" id="QHT27316.1"/>
    </source>
</evidence>
<name>A0A6C0EDR4_9ZZZZ</name>
<dbReference type="GO" id="GO:0004797">
    <property type="term" value="F:thymidine kinase activity"/>
    <property type="evidence" value="ECO:0007669"/>
    <property type="project" value="UniProtKB-EC"/>
</dbReference>
<dbReference type="GO" id="GO:0005524">
    <property type="term" value="F:ATP binding"/>
    <property type="evidence" value="ECO:0007669"/>
    <property type="project" value="UniProtKB-KW"/>
</dbReference>
<keyword evidence="3" id="KW-0237">DNA synthesis</keyword>
<reference evidence="8" key="1">
    <citation type="journal article" date="2020" name="Nature">
        <title>Giant virus diversity and host interactions through global metagenomics.</title>
        <authorList>
            <person name="Schulz F."/>
            <person name="Roux S."/>
            <person name="Paez-Espino D."/>
            <person name="Jungbluth S."/>
            <person name="Walsh D.A."/>
            <person name="Denef V.J."/>
            <person name="McMahon K.D."/>
            <person name="Konstantinidis K.T."/>
            <person name="Eloe-Fadrosh E.A."/>
            <person name="Kyrpides N.C."/>
            <person name="Woyke T."/>
        </authorList>
    </citation>
    <scope>NUCLEOTIDE SEQUENCE</scope>
    <source>
        <strain evidence="8">GVMAG-M-3300023179-33</strain>
    </source>
</reference>
<protein>
    <recommendedName>
        <fullName evidence="2">thymidine kinase</fullName>
        <ecNumber evidence="2">2.7.1.21</ecNumber>
    </recommendedName>
</protein>
<dbReference type="PIRSF" id="PIRSF035805">
    <property type="entry name" value="TK_cell"/>
    <property type="match status" value="1"/>
</dbReference>
<keyword evidence="4" id="KW-0808">Transferase</keyword>
<dbReference type="InterPro" id="IPR027417">
    <property type="entry name" value="P-loop_NTPase"/>
</dbReference>
<evidence type="ECO:0000256" key="7">
    <source>
        <dbReference type="ARBA" id="ARBA00022840"/>
    </source>
</evidence>
<keyword evidence="5" id="KW-0547">Nucleotide-binding</keyword>
<organism evidence="8">
    <name type="scientific">viral metagenome</name>
    <dbReference type="NCBI Taxonomy" id="1070528"/>
    <lineage>
        <taxon>unclassified sequences</taxon>
        <taxon>metagenomes</taxon>
        <taxon>organismal metagenomes</taxon>
    </lineage>
</organism>
<dbReference type="AlphaFoldDB" id="A0A6C0EDR4"/>
<dbReference type="SUPFAM" id="SSF52540">
    <property type="entry name" value="P-loop containing nucleoside triphosphate hydrolases"/>
    <property type="match status" value="1"/>
</dbReference>
<dbReference type="InterPro" id="IPR001267">
    <property type="entry name" value="Thymidine_kinase"/>
</dbReference>
<keyword evidence="6" id="KW-0418">Kinase</keyword>
<dbReference type="Gene3D" id="3.40.50.300">
    <property type="entry name" value="P-loop containing nucleotide triphosphate hydrolases"/>
    <property type="match status" value="1"/>
</dbReference>
<evidence type="ECO:0000256" key="5">
    <source>
        <dbReference type="ARBA" id="ARBA00022741"/>
    </source>
</evidence>
<dbReference type="EC" id="2.7.1.21" evidence="2"/>
<keyword evidence="7" id="KW-0067">ATP-binding</keyword>
<dbReference type="Pfam" id="PF00265">
    <property type="entry name" value="TK"/>
    <property type="match status" value="1"/>
</dbReference>
<evidence type="ECO:0000256" key="4">
    <source>
        <dbReference type="ARBA" id="ARBA00022679"/>
    </source>
</evidence>
<dbReference type="GO" id="GO:0046104">
    <property type="term" value="P:thymidine metabolic process"/>
    <property type="evidence" value="ECO:0007669"/>
    <property type="project" value="TreeGrafter"/>
</dbReference>
<dbReference type="PROSITE" id="PS00603">
    <property type="entry name" value="TK_CELLULAR_TYPE"/>
    <property type="match status" value="1"/>
</dbReference>
<evidence type="ECO:0000256" key="2">
    <source>
        <dbReference type="ARBA" id="ARBA00012118"/>
    </source>
</evidence>
<proteinExistence type="inferred from homology"/>
<dbReference type="SUPFAM" id="SSF57716">
    <property type="entry name" value="Glucocorticoid receptor-like (DNA-binding domain)"/>
    <property type="match status" value="1"/>
</dbReference>
<evidence type="ECO:0000256" key="1">
    <source>
        <dbReference type="ARBA" id="ARBA00007587"/>
    </source>
</evidence>
<evidence type="ECO:0000256" key="3">
    <source>
        <dbReference type="ARBA" id="ARBA00022634"/>
    </source>
</evidence>
<dbReference type="InterPro" id="IPR020633">
    <property type="entry name" value="Thymidine_kinase_CS"/>
</dbReference>
<dbReference type="PANTHER" id="PTHR11441:SF0">
    <property type="entry name" value="THYMIDINE KINASE, CYTOSOLIC"/>
    <property type="match status" value="1"/>
</dbReference>
<dbReference type="EMBL" id="MN739821">
    <property type="protein sequence ID" value="QHT27316.1"/>
    <property type="molecule type" value="Genomic_DNA"/>
</dbReference>